<dbReference type="Pfam" id="PF01261">
    <property type="entry name" value="AP_endonuc_2"/>
    <property type="match status" value="1"/>
</dbReference>
<organism evidence="2 3">
    <name type="scientific">Clostridium mobile</name>
    <dbReference type="NCBI Taxonomy" id="2841512"/>
    <lineage>
        <taxon>Bacteria</taxon>
        <taxon>Bacillati</taxon>
        <taxon>Bacillota</taxon>
        <taxon>Clostridia</taxon>
        <taxon>Eubacteriales</taxon>
        <taxon>Clostridiaceae</taxon>
        <taxon>Clostridium</taxon>
    </lineage>
</organism>
<comment type="caution">
    <text evidence="2">The sequence shown here is derived from an EMBL/GenBank/DDBJ whole genome shotgun (WGS) entry which is preliminary data.</text>
</comment>
<name>A0ABS6EF55_9CLOT</name>
<keyword evidence="3" id="KW-1185">Reference proteome</keyword>
<protein>
    <submittedName>
        <fullName evidence="2">Sugar phosphate isomerase/epimerase</fullName>
    </submittedName>
</protein>
<feature type="domain" description="Xylose isomerase-like TIM barrel" evidence="1">
    <location>
        <begin position="23"/>
        <end position="254"/>
    </location>
</feature>
<sequence>MTKDKIGIFSWFGYIMPIEERLKIIKDGGFTGVAIWWEDEEGLTISKKEQIPKLVEKLGLHIENIHAPFCSSNNLWSSDESIRREIVNKHIQWIKDCSKFNIPLMVMHISEGFEIKEPNNMGIRSLGEIIEVAEEYGVKVAIENTDDNALIHYILSNLASPNIGLCFDTSHNEIASNREINLLKLYGNRLFATHISDNDGLKDRHWTPFDGNINWNKIKEDFPEDYNGYLSMEICAGDEDKESSPEEYIKKAYDRIIKLRDLLF</sequence>
<evidence type="ECO:0000313" key="3">
    <source>
        <dbReference type="Proteomes" id="UP000726170"/>
    </source>
</evidence>
<accession>A0ABS6EF55</accession>
<evidence type="ECO:0000313" key="2">
    <source>
        <dbReference type="EMBL" id="MBU5483824.1"/>
    </source>
</evidence>
<evidence type="ECO:0000259" key="1">
    <source>
        <dbReference type="Pfam" id="PF01261"/>
    </source>
</evidence>
<dbReference type="GO" id="GO:0016853">
    <property type="term" value="F:isomerase activity"/>
    <property type="evidence" value="ECO:0007669"/>
    <property type="project" value="UniProtKB-KW"/>
</dbReference>
<gene>
    <name evidence="2" type="ORF">KQI86_05730</name>
</gene>
<proteinExistence type="predicted"/>
<dbReference type="Proteomes" id="UP000726170">
    <property type="component" value="Unassembled WGS sequence"/>
</dbReference>
<dbReference type="InterPro" id="IPR050312">
    <property type="entry name" value="IolE/XylAMocC-like"/>
</dbReference>
<dbReference type="EMBL" id="JAHLQF010000001">
    <property type="protein sequence ID" value="MBU5483824.1"/>
    <property type="molecule type" value="Genomic_DNA"/>
</dbReference>
<reference evidence="2 3" key="1">
    <citation type="submission" date="2021-06" db="EMBL/GenBank/DDBJ databases">
        <authorList>
            <person name="Sun Q."/>
            <person name="Li D."/>
        </authorList>
    </citation>
    <scope>NUCLEOTIDE SEQUENCE [LARGE SCALE GENOMIC DNA]</scope>
    <source>
        <strain evidence="2 3">MSJ-11</strain>
    </source>
</reference>
<dbReference type="PANTHER" id="PTHR12110">
    <property type="entry name" value="HYDROXYPYRUVATE ISOMERASE"/>
    <property type="match status" value="1"/>
</dbReference>
<dbReference type="InterPro" id="IPR013022">
    <property type="entry name" value="Xyl_isomerase-like_TIM-brl"/>
</dbReference>
<keyword evidence="2" id="KW-0413">Isomerase</keyword>